<dbReference type="PANTHER" id="PTHR24394">
    <property type="entry name" value="ZINC FINGER PROTEIN"/>
    <property type="match status" value="1"/>
</dbReference>
<dbReference type="FunFam" id="3.30.160.60:FF:000809">
    <property type="entry name" value="Zinc finger and BTB domain-containing 48"/>
    <property type="match status" value="1"/>
</dbReference>
<dbReference type="GeneTree" id="ENSGT00940000158981"/>
<feature type="compositionally biased region" description="Low complexity" evidence="10">
    <location>
        <begin position="176"/>
        <end position="185"/>
    </location>
</feature>
<comment type="subcellular location">
    <subcellularLocation>
        <location evidence="1">Nucleus</location>
    </subcellularLocation>
</comment>
<keyword evidence="5" id="KW-0862">Zinc</keyword>
<evidence type="ECO:0000256" key="6">
    <source>
        <dbReference type="ARBA" id="ARBA00023015"/>
    </source>
</evidence>
<dbReference type="FunFam" id="3.30.160.60:FF:001113">
    <property type="entry name" value="Zinc finger and BTB domain containing 48"/>
    <property type="match status" value="1"/>
</dbReference>
<organism evidence="13 14">
    <name type="scientific">Leptobrachium leishanense</name>
    <name type="common">Leishan spiny toad</name>
    <dbReference type="NCBI Taxonomy" id="445787"/>
    <lineage>
        <taxon>Eukaryota</taxon>
        <taxon>Metazoa</taxon>
        <taxon>Chordata</taxon>
        <taxon>Craniata</taxon>
        <taxon>Vertebrata</taxon>
        <taxon>Euteleostomi</taxon>
        <taxon>Amphibia</taxon>
        <taxon>Batrachia</taxon>
        <taxon>Anura</taxon>
        <taxon>Pelobatoidea</taxon>
        <taxon>Megophryidae</taxon>
        <taxon>Leptobrachium</taxon>
    </lineage>
</organism>
<keyword evidence="7" id="KW-0804">Transcription</keyword>
<dbReference type="InterPro" id="IPR000210">
    <property type="entry name" value="BTB/POZ_dom"/>
</dbReference>
<gene>
    <name evidence="13" type="primary">ZBTB48</name>
</gene>
<dbReference type="PANTHER" id="PTHR24394:SF48">
    <property type="entry name" value="ZINC FINGER PROTEIN 771"/>
    <property type="match status" value="1"/>
</dbReference>
<dbReference type="OrthoDB" id="3156061at2759"/>
<dbReference type="SMART" id="SM00225">
    <property type="entry name" value="BTB"/>
    <property type="match status" value="1"/>
</dbReference>
<feature type="domain" description="C2H2-type" evidence="12">
    <location>
        <begin position="332"/>
        <end position="362"/>
    </location>
</feature>
<evidence type="ECO:0000256" key="8">
    <source>
        <dbReference type="ARBA" id="ARBA00023242"/>
    </source>
</evidence>
<sequence>MDNVFIQHSVKVLQALNKQREEGRYCDATLFVGNVNFKAHWSILACSSHFFQSLYGDGSSTNIVLHESFSEVMGLVLDFLYTGELALSSHNVQKVLLASRELGIFEAAEVCERFQPKCFESSEQSEDFFQESVTNETLNGHLKQAEESDGEEVLKGISELSNVLTQEATSGLINGQDSSLSLLQGSEDDSPSQPAVHKSIAYTEERHEQRDFKRQRRGQKSEHCISDGDYITWDLEVDQIHDVIADDDRYIHEDLDDDYVPEKKTQNPKRRLCAAKKIIPLESSAEPGSLEGESLKNRNANMSVECPTCHKTFLSKYYLKVHNRKHTGEKPFECSKCGKSYFRKENLLEHEARNCVNRTEQAFSCTLCNEIFKRRMELRVHMVSHTGEMPYKCSTCTQQFMQKKHLQSHMIKMHGAPKPHACSTCGKCFCTRTELRLHEAFKHRGEKLFVCEECGHRASSRSGLQMHIKAKHRNERPYVCEFCHHAFTQKTNLNMHLKTHTGEKPFQCHLCGKTFRTQASLHKHNRTHTGERPFSCEFCEQKFTDKTPLLRHVASRHQEGRPHFCQICGKTFKAIEQLRVHVARHKGVRKFECTECGYKFTRQAHLRRHMEIHNRIENYNPRQRKLRNLIIEDEKTMVVGLANPVELVDLQSQSVVVGLQNSPVIVTLQSPSVVVGLQSPHELEVGPGEVIVESINSNTLPDDVTEQRICPADAFPPDVIEQSIFITATTIPDDECET</sequence>
<reference evidence="13" key="2">
    <citation type="submission" date="2025-09" db="UniProtKB">
        <authorList>
            <consortium name="Ensembl"/>
        </authorList>
    </citation>
    <scope>IDENTIFICATION</scope>
</reference>
<dbReference type="Gene3D" id="3.30.160.60">
    <property type="entry name" value="Classic Zinc Finger"/>
    <property type="match status" value="10"/>
</dbReference>
<keyword evidence="14" id="KW-1185">Reference proteome</keyword>
<dbReference type="SUPFAM" id="SSF54695">
    <property type="entry name" value="POZ domain"/>
    <property type="match status" value="1"/>
</dbReference>
<dbReference type="GO" id="GO:1990837">
    <property type="term" value="F:sequence-specific double-stranded DNA binding"/>
    <property type="evidence" value="ECO:0007669"/>
    <property type="project" value="UniProtKB-ARBA"/>
</dbReference>
<dbReference type="SMART" id="SM00355">
    <property type="entry name" value="ZnF_C2H2"/>
    <property type="match status" value="11"/>
</dbReference>
<feature type="domain" description="C2H2-type" evidence="12">
    <location>
        <begin position="478"/>
        <end position="505"/>
    </location>
</feature>
<keyword evidence="2" id="KW-0479">Metal-binding</keyword>
<dbReference type="FunFam" id="3.30.160.60:FF:001257">
    <property type="entry name" value="Zinc finger and BTB domain-containing 48"/>
    <property type="match status" value="1"/>
</dbReference>
<keyword evidence="4 9" id="KW-0863">Zinc-finger</keyword>
<dbReference type="InterPro" id="IPR011333">
    <property type="entry name" value="SKP1/BTB/POZ_sf"/>
</dbReference>
<evidence type="ECO:0000256" key="4">
    <source>
        <dbReference type="ARBA" id="ARBA00022771"/>
    </source>
</evidence>
<feature type="domain" description="C2H2-type" evidence="12">
    <location>
        <begin position="304"/>
        <end position="331"/>
    </location>
</feature>
<feature type="domain" description="C2H2-type" evidence="12">
    <location>
        <begin position="391"/>
        <end position="419"/>
    </location>
</feature>
<keyword evidence="3" id="KW-0677">Repeat</keyword>
<feature type="domain" description="C2H2-type" evidence="12">
    <location>
        <begin position="420"/>
        <end position="448"/>
    </location>
</feature>
<dbReference type="FunFam" id="3.30.160.60:FF:000303">
    <property type="entry name" value="Zinc finger protein 41"/>
    <property type="match status" value="1"/>
</dbReference>
<dbReference type="SUPFAM" id="SSF57667">
    <property type="entry name" value="beta-beta-alpha zinc fingers"/>
    <property type="match status" value="6"/>
</dbReference>
<feature type="region of interest" description="Disordered" evidence="10">
    <location>
        <begin position="176"/>
        <end position="196"/>
    </location>
</feature>
<feature type="domain" description="BTB" evidence="11">
    <location>
        <begin position="26"/>
        <end position="89"/>
    </location>
</feature>
<dbReference type="PROSITE" id="PS50157">
    <property type="entry name" value="ZINC_FINGER_C2H2_2"/>
    <property type="match status" value="11"/>
</dbReference>
<protein>
    <submittedName>
        <fullName evidence="13">Zinc finger and BTB domain containing 48</fullName>
    </submittedName>
</protein>
<feature type="domain" description="C2H2-type" evidence="12">
    <location>
        <begin position="449"/>
        <end position="477"/>
    </location>
</feature>
<feature type="domain" description="C2H2-type" evidence="12">
    <location>
        <begin position="534"/>
        <end position="562"/>
    </location>
</feature>
<dbReference type="Pfam" id="PF00651">
    <property type="entry name" value="BTB"/>
    <property type="match status" value="1"/>
</dbReference>
<dbReference type="FunFam" id="3.30.160.60:FF:000446">
    <property type="entry name" value="Zinc finger protein"/>
    <property type="match status" value="1"/>
</dbReference>
<evidence type="ECO:0000256" key="7">
    <source>
        <dbReference type="ARBA" id="ARBA00023163"/>
    </source>
</evidence>
<dbReference type="GO" id="GO:0000981">
    <property type="term" value="F:DNA-binding transcription factor activity, RNA polymerase II-specific"/>
    <property type="evidence" value="ECO:0007669"/>
    <property type="project" value="TreeGrafter"/>
</dbReference>
<name>A0A8C5ML44_9ANUR</name>
<dbReference type="Gene3D" id="3.30.710.10">
    <property type="entry name" value="Potassium Channel Kv1.1, Chain A"/>
    <property type="match status" value="1"/>
</dbReference>
<reference evidence="13" key="1">
    <citation type="submission" date="2025-08" db="UniProtKB">
        <authorList>
            <consortium name="Ensembl"/>
        </authorList>
    </citation>
    <scope>IDENTIFICATION</scope>
</reference>
<evidence type="ECO:0000256" key="2">
    <source>
        <dbReference type="ARBA" id="ARBA00022723"/>
    </source>
</evidence>
<dbReference type="Proteomes" id="UP000694569">
    <property type="component" value="Unplaced"/>
</dbReference>
<evidence type="ECO:0000259" key="12">
    <source>
        <dbReference type="PROSITE" id="PS50157"/>
    </source>
</evidence>
<evidence type="ECO:0000256" key="9">
    <source>
        <dbReference type="PROSITE-ProRule" id="PRU00042"/>
    </source>
</evidence>
<accession>A0A8C5ML44</accession>
<dbReference type="AlphaFoldDB" id="A0A8C5ML44"/>
<keyword evidence="6" id="KW-0805">Transcription regulation</keyword>
<evidence type="ECO:0000256" key="3">
    <source>
        <dbReference type="ARBA" id="ARBA00022737"/>
    </source>
</evidence>
<proteinExistence type="predicted"/>
<evidence type="ECO:0000256" key="5">
    <source>
        <dbReference type="ARBA" id="ARBA00022833"/>
    </source>
</evidence>
<dbReference type="PROSITE" id="PS50097">
    <property type="entry name" value="BTB"/>
    <property type="match status" value="1"/>
</dbReference>
<dbReference type="Ensembl" id="ENSLLET00000015956.1">
    <property type="protein sequence ID" value="ENSLLEP00000015369.1"/>
    <property type="gene ID" value="ENSLLEG00000009774.1"/>
</dbReference>
<feature type="domain" description="C2H2-type" evidence="12">
    <location>
        <begin position="563"/>
        <end position="590"/>
    </location>
</feature>
<evidence type="ECO:0000256" key="10">
    <source>
        <dbReference type="SAM" id="MobiDB-lite"/>
    </source>
</evidence>
<keyword evidence="8" id="KW-0539">Nucleus</keyword>
<dbReference type="GO" id="GO:0005634">
    <property type="term" value="C:nucleus"/>
    <property type="evidence" value="ECO:0007669"/>
    <property type="project" value="UniProtKB-SubCell"/>
</dbReference>
<dbReference type="GO" id="GO:0008270">
    <property type="term" value="F:zinc ion binding"/>
    <property type="evidence" value="ECO:0007669"/>
    <property type="project" value="UniProtKB-KW"/>
</dbReference>
<dbReference type="InterPro" id="IPR036236">
    <property type="entry name" value="Znf_C2H2_sf"/>
</dbReference>
<evidence type="ECO:0000313" key="13">
    <source>
        <dbReference type="Ensembl" id="ENSLLEP00000015369.1"/>
    </source>
</evidence>
<feature type="domain" description="C2H2-type" evidence="12">
    <location>
        <begin position="363"/>
        <end position="390"/>
    </location>
</feature>
<dbReference type="FunFam" id="3.30.160.60:FF:000358">
    <property type="entry name" value="zinc finger protein 24"/>
    <property type="match status" value="1"/>
</dbReference>
<dbReference type="Pfam" id="PF00096">
    <property type="entry name" value="zf-C2H2"/>
    <property type="match status" value="6"/>
</dbReference>
<evidence type="ECO:0000259" key="11">
    <source>
        <dbReference type="PROSITE" id="PS50097"/>
    </source>
</evidence>
<dbReference type="InterPro" id="IPR013087">
    <property type="entry name" value="Znf_C2H2_type"/>
</dbReference>
<evidence type="ECO:0000256" key="1">
    <source>
        <dbReference type="ARBA" id="ARBA00004123"/>
    </source>
</evidence>
<dbReference type="FunFam" id="3.30.160.60:FF:001117">
    <property type="entry name" value="Zinc finger and BTB domain containing 48"/>
    <property type="match status" value="1"/>
</dbReference>
<feature type="domain" description="C2H2-type" evidence="12">
    <location>
        <begin position="506"/>
        <end position="533"/>
    </location>
</feature>
<feature type="domain" description="C2H2-type" evidence="12">
    <location>
        <begin position="591"/>
        <end position="618"/>
    </location>
</feature>
<evidence type="ECO:0000313" key="14">
    <source>
        <dbReference type="Proteomes" id="UP000694569"/>
    </source>
</evidence>
<dbReference type="PROSITE" id="PS00028">
    <property type="entry name" value="ZINC_FINGER_C2H2_1"/>
    <property type="match status" value="9"/>
</dbReference>
<dbReference type="CDD" id="cd18232">
    <property type="entry name" value="BTB_POZ_ZBTB48_TZAP_KR3"/>
    <property type="match status" value="1"/>
</dbReference>